<evidence type="ECO:0000256" key="6">
    <source>
        <dbReference type="RuleBase" id="RU364113"/>
    </source>
</evidence>
<feature type="domain" description="Band 7" evidence="8">
    <location>
        <begin position="71"/>
        <end position="231"/>
    </location>
</feature>
<evidence type="ECO:0000256" key="7">
    <source>
        <dbReference type="SAM" id="MobiDB-lite"/>
    </source>
</evidence>
<evidence type="ECO:0000256" key="3">
    <source>
        <dbReference type="ARBA" id="ARBA00022692"/>
    </source>
</evidence>
<gene>
    <name evidence="9" type="primary">hflK</name>
    <name evidence="9" type="ORF">ACFOHL_11800</name>
</gene>
<dbReference type="InterPro" id="IPR020980">
    <property type="entry name" value="Membrane_HflK_N"/>
</dbReference>
<dbReference type="CDD" id="cd03404">
    <property type="entry name" value="SPFH_HflK"/>
    <property type="match status" value="1"/>
</dbReference>
<dbReference type="Pfam" id="PF12221">
    <property type="entry name" value="HflK_N"/>
    <property type="match status" value="1"/>
</dbReference>
<protein>
    <recommendedName>
        <fullName evidence="6">Protein HflK</fullName>
    </recommendedName>
</protein>
<dbReference type="SMART" id="SM00244">
    <property type="entry name" value="PHB"/>
    <property type="match status" value="1"/>
</dbReference>
<keyword evidence="5 6" id="KW-0472">Membrane</keyword>
<dbReference type="InterPro" id="IPR010201">
    <property type="entry name" value="HflK"/>
</dbReference>
<dbReference type="Proteomes" id="UP001595478">
    <property type="component" value="Unassembled WGS sequence"/>
</dbReference>
<dbReference type="InterPro" id="IPR036013">
    <property type="entry name" value="Band_7/SPFH_dom_sf"/>
</dbReference>
<evidence type="ECO:0000313" key="10">
    <source>
        <dbReference type="Proteomes" id="UP001595478"/>
    </source>
</evidence>
<comment type="caution">
    <text evidence="9">The sequence shown here is derived from an EMBL/GenBank/DDBJ whole genome shotgun (WGS) entry which is preliminary data.</text>
</comment>
<accession>A0ABV7FUC6</accession>
<dbReference type="GO" id="GO:0006508">
    <property type="term" value="P:proteolysis"/>
    <property type="evidence" value="ECO:0007669"/>
    <property type="project" value="UniProtKB-KW"/>
</dbReference>
<evidence type="ECO:0000256" key="1">
    <source>
        <dbReference type="ARBA" id="ARBA00004167"/>
    </source>
</evidence>
<feature type="transmembrane region" description="Helical" evidence="6">
    <location>
        <begin position="56"/>
        <end position="76"/>
    </location>
</feature>
<feature type="region of interest" description="Disordered" evidence="7">
    <location>
        <begin position="1"/>
        <end position="28"/>
    </location>
</feature>
<dbReference type="EMBL" id="JBHRSW010000018">
    <property type="protein sequence ID" value="MFC3122305.1"/>
    <property type="molecule type" value="Genomic_DNA"/>
</dbReference>
<dbReference type="Gene3D" id="3.30.479.30">
    <property type="entry name" value="Band 7 domain"/>
    <property type="match status" value="1"/>
</dbReference>
<dbReference type="NCBIfam" id="TIGR01933">
    <property type="entry name" value="hflK"/>
    <property type="match status" value="1"/>
</dbReference>
<evidence type="ECO:0000256" key="5">
    <source>
        <dbReference type="ARBA" id="ARBA00023136"/>
    </source>
</evidence>
<feature type="region of interest" description="Disordered" evidence="7">
    <location>
        <begin position="355"/>
        <end position="380"/>
    </location>
</feature>
<dbReference type="SUPFAM" id="SSF117892">
    <property type="entry name" value="Band 7/SPFH domain"/>
    <property type="match status" value="1"/>
</dbReference>
<keyword evidence="10" id="KW-1185">Reference proteome</keyword>
<dbReference type="RefSeq" id="WP_376920434.1">
    <property type="nucleotide sequence ID" value="NZ_JBHRSW010000018.1"/>
</dbReference>
<evidence type="ECO:0000313" key="9">
    <source>
        <dbReference type="EMBL" id="MFC3122305.1"/>
    </source>
</evidence>
<dbReference type="PANTHER" id="PTHR43327">
    <property type="entry name" value="STOMATIN-LIKE PROTEIN 2, MITOCHONDRIAL"/>
    <property type="match status" value="1"/>
</dbReference>
<sequence length="380" mass="42359">MAWNEPGGNNNNNDPWKNKGGKDQGPPDLDDVLKNIFGKFGKGGNSGSSNGLSGKGLGFAVIVALVVYALSGFYTIKEAERGVLLRFGEYNGLANPGLQWKFTFIDQVIPVNIQAINSLPSRGAMLTEDENMVGVEMEVQYRVIDPQQWVFAVVDPEKSLNQAFDSAIRYVIGHSKMDDILTGGREIIRARVLEELQSIVSPYEMGVSVIDLNFTNARPPEEVRDAFDDAIAAQEDQERFIREAEAYAKAREPEARGVVNRMNEEAQAYKERVILEAQGEVARFEALLPQYAAAPDVTRQRIYLETMEQVFSNTSKVMVDTEGNGNMMYLPLDRIMQQQAPVRDNQVRIDPNQFQGIANGLSSNRRQDSSRNTSSRQGRN</sequence>
<dbReference type="InterPro" id="IPR001107">
    <property type="entry name" value="Band_7"/>
</dbReference>
<dbReference type="PRINTS" id="PR00721">
    <property type="entry name" value="STOMATIN"/>
</dbReference>
<organism evidence="9 10">
    <name type="scientific">Agaribacter flavus</name>
    <dbReference type="NCBI Taxonomy" id="1902781"/>
    <lineage>
        <taxon>Bacteria</taxon>
        <taxon>Pseudomonadati</taxon>
        <taxon>Pseudomonadota</taxon>
        <taxon>Gammaproteobacteria</taxon>
        <taxon>Alteromonadales</taxon>
        <taxon>Alteromonadaceae</taxon>
        <taxon>Agaribacter</taxon>
    </lineage>
</organism>
<keyword evidence="9" id="KW-0378">Hydrolase</keyword>
<name>A0ABV7FUC6_9ALTE</name>
<reference evidence="10" key="1">
    <citation type="journal article" date="2019" name="Int. J. Syst. Evol. Microbiol.">
        <title>The Global Catalogue of Microorganisms (GCM) 10K type strain sequencing project: providing services to taxonomists for standard genome sequencing and annotation.</title>
        <authorList>
            <consortium name="The Broad Institute Genomics Platform"/>
            <consortium name="The Broad Institute Genome Sequencing Center for Infectious Disease"/>
            <person name="Wu L."/>
            <person name="Ma J."/>
        </authorList>
    </citation>
    <scope>NUCLEOTIDE SEQUENCE [LARGE SCALE GENOMIC DNA]</scope>
    <source>
        <strain evidence="10">KCTC 52473</strain>
    </source>
</reference>
<keyword evidence="4 6" id="KW-1133">Transmembrane helix</keyword>
<comment type="similarity">
    <text evidence="2 6">Belongs to the band 7/mec-2 family. HflK subfamily.</text>
</comment>
<evidence type="ECO:0000259" key="8">
    <source>
        <dbReference type="SMART" id="SM00244"/>
    </source>
</evidence>
<dbReference type="InterPro" id="IPR050710">
    <property type="entry name" value="Band7/mec-2_domain"/>
</dbReference>
<proteinExistence type="inferred from homology"/>
<dbReference type="GO" id="GO:0008233">
    <property type="term" value="F:peptidase activity"/>
    <property type="evidence" value="ECO:0007669"/>
    <property type="project" value="UniProtKB-KW"/>
</dbReference>
<comment type="function">
    <text evidence="6">HflC and HflK could encode or regulate a protease.</text>
</comment>
<dbReference type="PANTHER" id="PTHR43327:SF2">
    <property type="entry name" value="MODULATOR OF FTSH PROTEASE HFLK"/>
    <property type="match status" value="1"/>
</dbReference>
<evidence type="ECO:0000256" key="4">
    <source>
        <dbReference type="ARBA" id="ARBA00022989"/>
    </source>
</evidence>
<dbReference type="InterPro" id="IPR001972">
    <property type="entry name" value="Stomatin_HflK_fam"/>
</dbReference>
<comment type="subunit">
    <text evidence="6">HflC and HflK may interact to form a multimeric complex.</text>
</comment>
<comment type="subcellular location">
    <subcellularLocation>
        <location evidence="1">Membrane</location>
        <topology evidence="1">Single-pass membrane protein</topology>
    </subcellularLocation>
</comment>
<keyword evidence="3 6" id="KW-0812">Transmembrane</keyword>
<feature type="compositionally biased region" description="Low complexity" evidence="7">
    <location>
        <begin position="1"/>
        <end position="15"/>
    </location>
</feature>
<dbReference type="Pfam" id="PF01145">
    <property type="entry name" value="Band_7"/>
    <property type="match status" value="1"/>
</dbReference>
<evidence type="ECO:0000256" key="2">
    <source>
        <dbReference type="ARBA" id="ARBA00006971"/>
    </source>
</evidence>
<keyword evidence="9" id="KW-0645">Protease</keyword>